<dbReference type="Proteomes" id="UP000243217">
    <property type="component" value="Unassembled WGS sequence"/>
</dbReference>
<evidence type="ECO:0000313" key="2">
    <source>
        <dbReference type="EMBL" id="OQR97374.1"/>
    </source>
</evidence>
<comment type="caution">
    <text evidence="2">The sequence shown here is derived from an EMBL/GenBank/DDBJ whole genome shotgun (WGS) entry which is preliminary data.</text>
</comment>
<proteinExistence type="predicted"/>
<sequence>MSPRVNVPEGIYVCISWLYVAVSITFSAYVLWICTPYMDNGSFWPNFHKLDTIRLLGAILNNQYLLTNTSTANIDLLTPSSSIWRLNSIGVNPVYPRMLQYEYMTTLSSAIQGLRNLAPEVVAYMQTPYCWVDLERRWVLAHTKKRLKRCEKNDKVNGAVYLETVLRNIDVPSWLAIDGQDFYLKIANNIFPVSEREVWLSSILQSSLLPLADEIRYWQLYNISHFTLQYTNRVQIGLDEYVAIQNVFGSSYYLHIKSIPAMNRGASWTSVAMYQGLKKDFAAVSSNFSLILESSSSSNISIASLVEKYSIGTPLNRLSQLLHDSIGPLGNIDLRWIPVPQDLLQAVKDFNANIFNRLHSDTNFYTAFSSIDDIVLLNVPYKWQHNELRFLTGNPMCTNGAPMPVVQSAFGFDHACGTQITASINFNPFSTLFSLHMINRSIEHICPQVPTQLELCHQVLPGALSAYDMMFQDKLSSPIISLSALNLSKVQAVLNGSALILDTIQLIGEMYDFFGWLNIYEWAMNMREAVSLEGDITTLNLLSYGYVPVAHPTTSTTINSDFGLYLWYVSVLVTATLTFVAILLFLLWLDSRPELELGVFNRVASSAWMSRSLLFARSMTAMVCLSTVPIEPAKLNVHVTHLSQLPRSIFDSALLSSDAAWFSYIGHEVLYPFTQKHTASAATFGFLLALITTTLLDFAQPVNVYGEVKRDCYSVNMDWQLYCTSVKVDIGSYYRLVTLALIQFGSIILGIILGIYYDRRRSNSITPVLPVTPDRPVSLLFHASVQAYLKRITSPNEIYDNIVVAAMMGLFPYKRNGCFYIFDVGRWLSYSSDTMMRESTQLFTTTGVTWSESPTTSSLPKLKPSKMSRIKMIWLCVGFSYLVVTLSSNIAYFNVVVYDLANDYGWAGYNATGMQAFLANTYNKYLLFVPSTQVLTPLPLDENTIGDWTQLYNDSTATVTWSEGSARRQLYGQTNQLSQVITDLRNMNPCNLPWVSTQYCWLDFNQTWAMAATAARQSRCDHHMYMNGAVYLESSLRNMNDWVAFESCWGHSFDVGFVQHIQSSLDGQIWLRDVRTNTNSIEEEVAFWHRHQITTYVLQWQNYKTLGMTDMIRIQSALGLSYPLLLSQMGGAFHVKQQTSYKLYWSLASDLWAIGTNETAVSGLSLVSSSPLFAFMNETRLGLLLENSTMVSPLNNGFVIFEETVGPFGAVDSYYVNCPASLLQYYSMAMGILTSLNLNNASAQRAFFDLSFPGEVRQLPTALNSASKDLQFNGGNILCGTDVPSRIGHHGLYLGFNSLSMCHAVFTEVITRSASTQVLAFVAMMASTMPSPNTADLKAICGLDVFQLDNCIENHEAILNYLFTYFLPFLSNVSEATVARAMAEVEALNVVMIQYVIEPQTNISKQYEIVLLDTNDLPWLFYGWCMLFDWVVGAREVITFVGDIGNITVISAQAKRLAWIQMKMPFLKVFLSYVCTVSNTSLLLLRLSPLNLFCINRVVGLVWVGRPLIFLRSLTAIWLLNTSPLALVIVGEVTCLTSPPLEWYKTILASSELTWFVYVLNDFGSCITDEYTYSYSYPSSNWTLVLATLWTFLRPQKYSASIQRKCSAVDVDFALYCTSGMINLGGNIRIIDSMGLVVCCVIICYLYQRLRYPKMPHEFSPPLLLNAQGYHLLSFADWKYRGKYYIDKTTAIMAGILSFKYDEQLFILDIKTWRFLSIETRLLSLPPVDTAHEKFQHTIPLHI</sequence>
<dbReference type="EMBL" id="JNBS01001916">
    <property type="protein sequence ID" value="OQR97374.1"/>
    <property type="molecule type" value="Genomic_DNA"/>
</dbReference>
<keyword evidence="1" id="KW-1133">Transmembrane helix</keyword>
<feature type="transmembrane region" description="Helical" evidence="1">
    <location>
        <begin position="565"/>
        <end position="588"/>
    </location>
</feature>
<evidence type="ECO:0000256" key="1">
    <source>
        <dbReference type="SAM" id="Phobius"/>
    </source>
</evidence>
<gene>
    <name evidence="2" type="ORF">THRCLA_07002</name>
</gene>
<organism evidence="2 3">
    <name type="scientific">Thraustotheca clavata</name>
    <dbReference type="NCBI Taxonomy" id="74557"/>
    <lineage>
        <taxon>Eukaryota</taxon>
        <taxon>Sar</taxon>
        <taxon>Stramenopiles</taxon>
        <taxon>Oomycota</taxon>
        <taxon>Saprolegniomycetes</taxon>
        <taxon>Saprolegniales</taxon>
        <taxon>Achlyaceae</taxon>
        <taxon>Thraustotheca</taxon>
    </lineage>
</organism>
<feature type="transmembrane region" description="Helical" evidence="1">
    <location>
        <begin position="1628"/>
        <end position="1647"/>
    </location>
</feature>
<protein>
    <submittedName>
        <fullName evidence="2">Uncharacterized protein</fullName>
    </submittedName>
</protein>
<keyword evidence="1" id="KW-0812">Transmembrane</keyword>
<feature type="transmembrane region" description="Helical" evidence="1">
    <location>
        <begin position="736"/>
        <end position="757"/>
    </location>
</feature>
<accession>A0A1V9ZHA9</accession>
<name>A0A1V9ZHA9_9STRA</name>
<keyword evidence="3" id="KW-1185">Reference proteome</keyword>
<feature type="transmembrane region" description="Helical" evidence="1">
    <location>
        <begin position="12"/>
        <end position="32"/>
    </location>
</feature>
<keyword evidence="1" id="KW-0472">Membrane</keyword>
<feature type="transmembrane region" description="Helical" evidence="1">
    <location>
        <begin position="872"/>
        <end position="893"/>
    </location>
</feature>
<reference evidence="2 3" key="1">
    <citation type="journal article" date="2014" name="Genome Biol. Evol.">
        <title>The secreted proteins of Achlya hypogyna and Thraustotheca clavata identify the ancestral oomycete secretome and reveal gene acquisitions by horizontal gene transfer.</title>
        <authorList>
            <person name="Misner I."/>
            <person name="Blouin N."/>
            <person name="Leonard G."/>
            <person name="Richards T.A."/>
            <person name="Lane C.E."/>
        </authorList>
    </citation>
    <scope>NUCLEOTIDE SEQUENCE [LARGE SCALE GENOMIC DNA]</scope>
    <source>
        <strain evidence="2 3">ATCC 34112</strain>
    </source>
</reference>
<evidence type="ECO:0000313" key="3">
    <source>
        <dbReference type="Proteomes" id="UP000243217"/>
    </source>
</evidence>
<feature type="transmembrane region" description="Helical" evidence="1">
    <location>
        <begin position="678"/>
        <end position="696"/>
    </location>
</feature>